<name>A0ACD0P7Y9_9BASI</name>
<keyword evidence="2" id="KW-1185">Reference proteome</keyword>
<sequence>MATADDMKVDEQQHDQIDEALYSRQLYVLGHDAMKRMALSNVLVVGVKGLGAEIAKNIALAGVKSVTIYDPSPVQISDLSTQFFLRPEDVQAAKPRDQATQPRLAELNTYVPIRVLQEPELTKEVLSRFQVVVTTDASTARQLEINDLTHATDTHFISAEVRGLFGSVFTDFGPKFACIDPTGEQPLTGMIVSIANDSEGMVTTLDETRHGLEDGDYVTFSEVQGMESLNGCEPRKVTVKGPYTFTIGDTTGLGEYKRGGIFTQVKMPKVIAFKSLRESLKEPEFLISDFGKFDRPAALHAGFQALSAFSEKHGRLPRPRNAEDAAEVLATTKQIFGDDGDLPESVIRELAFQASGDLSPMVAYVGGFVAQEALKACSGKFHPLVQHLYVDSLESLPSSVPDLPESEFAPTGSRYDGQIAVLGKTFQEKIANTRQFLVGSGAIGCEMLKNWSMMGLGSGPEGKIHVTDMDTIEKSNLNRQFLFRPKDVGAFKADTAAAAVADMNPDLKGKIESHQNRVGPETEDVYGDDFFGALTGVTNALDNVQARQYMDRRCVYYEKPLLESGTLGTKANTQVVIPHLTESYSSSQDPPEKSIPVCTLKNFPNQIEHTIQWAREQFDEFFLKPAENVNQYLSQPDYLETALKSGGNGQREQLEQIKQYLVDQRPISFEACIVWARLKFEENYNNVIRQLLHSLPADAVTSNGQPFWSGPKRAPKPLTFDTSDPIHLDYIIAAANLHAFNYGLKGETDPALFKKVLSSMTVPEFVPKSNVKVQINDNEPVQNAAADGEENDLTELTSSLPTPASLAGLRLQPIEMEKDDDTNHHMDFITASSNLRALNYGIKPVDKHQTKGIAGKIIPAIATTTALATGLVNLELYKVLDGKRSIESYSNAFVNLALPFLAFSDPIEAPKLKYNQTEWTLWSRFDVDRDLTLEEFIQLFKNEHGLEISMISSGVSMLFSAFLPAKKREERLKMPMSKLIETVGRKPLPPHAKRVIVEIMADDETGEDVEVPFVVVKVK</sequence>
<protein>
    <submittedName>
        <fullName evidence="1">Ubiquitin-activating enzyme E1</fullName>
    </submittedName>
</protein>
<dbReference type="EMBL" id="KZ819689">
    <property type="protein sequence ID" value="PWN54278.1"/>
    <property type="molecule type" value="Genomic_DNA"/>
</dbReference>
<proteinExistence type="predicted"/>
<evidence type="ECO:0000313" key="1">
    <source>
        <dbReference type="EMBL" id="PWN54278.1"/>
    </source>
</evidence>
<organism evidence="1 2">
    <name type="scientific">Violaceomyces palustris</name>
    <dbReference type="NCBI Taxonomy" id="1673888"/>
    <lineage>
        <taxon>Eukaryota</taxon>
        <taxon>Fungi</taxon>
        <taxon>Dikarya</taxon>
        <taxon>Basidiomycota</taxon>
        <taxon>Ustilaginomycotina</taxon>
        <taxon>Ustilaginomycetes</taxon>
        <taxon>Violaceomycetales</taxon>
        <taxon>Violaceomycetaceae</taxon>
        <taxon>Violaceomyces</taxon>
    </lineage>
</organism>
<reference evidence="1 2" key="1">
    <citation type="journal article" date="2018" name="Mol. Biol. Evol.">
        <title>Broad Genomic Sampling Reveals a Smut Pathogenic Ancestry of the Fungal Clade Ustilaginomycotina.</title>
        <authorList>
            <person name="Kijpornyongpan T."/>
            <person name="Mondo S.J."/>
            <person name="Barry K."/>
            <person name="Sandor L."/>
            <person name="Lee J."/>
            <person name="Lipzen A."/>
            <person name="Pangilinan J."/>
            <person name="LaButti K."/>
            <person name="Hainaut M."/>
            <person name="Henrissat B."/>
            <person name="Grigoriev I.V."/>
            <person name="Spatafora J.W."/>
            <person name="Aime M.C."/>
        </authorList>
    </citation>
    <scope>NUCLEOTIDE SEQUENCE [LARGE SCALE GENOMIC DNA]</scope>
    <source>
        <strain evidence="1 2">SA 807</strain>
    </source>
</reference>
<dbReference type="Proteomes" id="UP000245626">
    <property type="component" value="Unassembled WGS sequence"/>
</dbReference>
<evidence type="ECO:0000313" key="2">
    <source>
        <dbReference type="Proteomes" id="UP000245626"/>
    </source>
</evidence>
<gene>
    <name evidence="1" type="ORF">IE53DRAFT_323325</name>
</gene>
<accession>A0ACD0P7Y9</accession>